<proteinExistence type="predicted"/>
<organism evidence="1 2">
    <name type="scientific">Kockovaella imperatae</name>
    <dbReference type="NCBI Taxonomy" id="4999"/>
    <lineage>
        <taxon>Eukaryota</taxon>
        <taxon>Fungi</taxon>
        <taxon>Dikarya</taxon>
        <taxon>Basidiomycota</taxon>
        <taxon>Agaricomycotina</taxon>
        <taxon>Tremellomycetes</taxon>
        <taxon>Tremellales</taxon>
        <taxon>Cuniculitremaceae</taxon>
        <taxon>Kockovaella</taxon>
    </lineage>
</organism>
<evidence type="ECO:0000313" key="2">
    <source>
        <dbReference type="Proteomes" id="UP000193218"/>
    </source>
</evidence>
<dbReference type="InParanoid" id="A0A1Y1U6M5"/>
<dbReference type="STRING" id="4999.A0A1Y1U6M5"/>
<name>A0A1Y1U6M5_9TREE</name>
<keyword evidence="2" id="KW-1185">Reference proteome</keyword>
<comment type="caution">
    <text evidence="1">The sequence shown here is derived from an EMBL/GenBank/DDBJ whole genome shotgun (WGS) entry which is preliminary data.</text>
</comment>
<evidence type="ECO:0000313" key="1">
    <source>
        <dbReference type="EMBL" id="ORX33690.1"/>
    </source>
</evidence>
<dbReference type="Proteomes" id="UP000193218">
    <property type="component" value="Unassembled WGS sequence"/>
</dbReference>
<dbReference type="Gene3D" id="1.10.510.10">
    <property type="entry name" value="Transferase(Phosphotransferase) domain 1"/>
    <property type="match status" value="1"/>
</dbReference>
<accession>A0A1Y1U6M5</accession>
<reference evidence="1 2" key="1">
    <citation type="submission" date="2017-03" db="EMBL/GenBank/DDBJ databases">
        <title>Widespread Adenine N6-methylation of Active Genes in Fungi.</title>
        <authorList>
            <consortium name="DOE Joint Genome Institute"/>
            <person name="Mondo S.J."/>
            <person name="Dannebaum R.O."/>
            <person name="Kuo R.C."/>
            <person name="Louie K.B."/>
            <person name="Bewick A.J."/>
            <person name="Labutti K."/>
            <person name="Haridas S."/>
            <person name="Kuo A."/>
            <person name="Salamov A."/>
            <person name="Ahrendt S.R."/>
            <person name="Lau R."/>
            <person name="Bowen B.P."/>
            <person name="Lipzen A."/>
            <person name="Sullivan W."/>
            <person name="Andreopoulos W.B."/>
            <person name="Clum A."/>
            <person name="Lindquist E."/>
            <person name="Daum C."/>
            <person name="Northen T.R."/>
            <person name="Ramamoorthy G."/>
            <person name="Schmitz R.J."/>
            <person name="Gryganskyi A."/>
            <person name="Culley D."/>
            <person name="Magnuson J."/>
            <person name="James T.Y."/>
            <person name="O'Malley M.A."/>
            <person name="Stajich J.E."/>
            <person name="Spatafora J.W."/>
            <person name="Visel A."/>
            <person name="Grigoriev I.V."/>
        </authorList>
    </citation>
    <scope>NUCLEOTIDE SEQUENCE [LARGE SCALE GENOMIC DNA]</scope>
    <source>
        <strain evidence="1 2">NRRL Y-17943</strain>
    </source>
</reference>
<dbReference type="AlphaFoldDB" id="A0A1Y1U6M5"/>
<dbReference type="InterPro" id="IPR011009">
    <property type="entry name" value="Kinase-like_dom_sf"/>
</dbReference>
<dbReference type="RefSeq" id="XP_021868000.1">
    <property type="nucleotide sequence ID" value="XM_022018735.1"/>
</dbReference>
<dbReference type="Pfam" id="PF06293">
    <property type="entry name" value="Kdo"/>
    <property type="match status" value="1"/>
</dbReference>
<dbReference type="EMBL" id="NBSH01000018">
    <property type="protein sequence ID" value="ORX33690.1"/>
    <property type="molecule type" value="Genomic_DNA"/>
</dbReference>
<dbReference type="SUPFAM" id="SSF56112">
    <property type="entry name" value="Protein kinase-like (PK-like)"/>
    <property type="match status" value="1"/>
</dbReference>
<evidence type="ECO:0008006" key="3">
    <source>
        <dbReference type="Google" id="ProtNLM"/>
    </source>
</evidence>
<sequence length="294" mass="34039">MPRKRKLVPEAESQPRRSTRRAIAHVVESHPYCSEDCIRSLRNGALGPQGTHCPNERIHRASAAPRLEQWQEDLSRALAEGSTRTRICRSLGRSGVRGTMLKLVLESSGHCLIGKGFHTDDVYWFNREVEAYQRLESFQGDILPVCSGSLTLEEEIQIHAGDKAIKYLVFLSYGGTPILHLKRRDPDAFRLRYRRPILACLEQMHEHQVIHGDAEIRNVLWNENTDRVLFVDFERSRLYENRPACPPDEPCKKQYKDKKGRKQNCMYCRELWVANWTIDDENLDPDGSMERRNA</sequence>
<dbReference type="OrthoDB" id="2521594at2759"/>
<gene>
    <name evidence="1" type="ORF">BD324DRAFT_653986</name>
</gene>
<protein>
    <recommendedName>
        <fullName evidence="3">Protein kinase domain-containing protein</fullName>
    </recommendedName>
</protein>
<dbReference type="GeneID" id="33560544"/>